<keyword evidence="1" id="KW-0732">Signal</keyword>
<proteinExistence type="predicted"/>
<comment type="caution">
    <text evidence="2">The sequence shown here is derived from an EMBL/GenBank/DDBJ whole genome shotgun (WGS) entry which is preliminary data.</text>
</comment>
<name>A0ABR4G765_9EURO</name>
<feature type="chain" id="PRO_5046617824" evidence="1">
    <location>
        <begin position="20"/>
        <end position="160"/>
    </location>
</feature>
<sequence>MLSFHTLVLLSFWCRGLFAYAHPLDRRQAPAIENTFNLYAYGDSISGLSVYYADGKAEIGDWTRSTAKVAYPVYFTTSSSSSETWIAHANTTGLGDASYPDTVLSLPSIDSTDGTVKFTPKDSTSAASVNVFAVYGNYVLIEAEDANFYAVPTNTETCTR</sequence>
<keyword evidence="3" id="KW-1185">Reference proteome</keyword>
<feature type="signal peptide" evidence="1">
    <location>
        <begin position="1"/>
        <end position="19"/>
    </location>
</feature>
<accession>A0ABR4G765</accession>
<reference evidence="2 3" key="1">
    <citation type="submission" date="2024-07" db="EMBL/GenBank/DDBJ databases">
        <title>Section-level genome sequencing and comparative genomics of Aspergillus sections Usti and Cavernicolus.</title>
        <authorList>
            <consortium name="Lawrence Berkeley National Laboratory"/>
            <person name="Nybo J.L."/>
            <person name="Vesth T.C."/>
            <person name="Theobald S."/>
            <person name="Frisvad J.C."/>
            <person name="Larsen T.O."/>
            <person name="Kjaerboelling I."/>
            <person name="Rothschild-Mancinelli K."/>
            <person name="Lyhne E.K."/>
            <person name="Kogle M.E."/>
            <person name="Barry K."/>
            <person name="Clum A."/>
            <person name="Na H."/>
            <person name="Ledsgaard L."/>
            <person name="Lin J."/>
            <person name="Lipzen A."/>
            <person name="Kuo A."/>
            <person name="Riley R."/>
            <person name="Mondo S."/>
            <person name="Labutti K."/>
            <person name="Haridas S."/>
            <person name="Pangalinan J."/>
            <person name="Salamov A.A."/>
            <person name="Simmons B.A."/>
            <person name="Magnuson J.K."/>
            <person name="Chen J."/>
            <person name="Drula E."/>
            <person name="Henrissat B."/>
            <person name="Wiebenga A."/>
            <person name="Lubbers R.J."/>
            <person name="Gomes A.C."/>
            <person name="Makela M.R."/>
            <person name="Stajich J."/>
            <person name="Grigoriev I.V."/>
            <person name="Mortensen U.H."/>
            <person name="De Vries R.P."/>
            <person name="Baker S.E."/>
            <person name="Andersen M.R."/>
        </authorList>
    </citation>
    <scope>NUCLEOTIDE SEQUENCE [LARGE SCALE GENOMIC DNA]</scope>
    <source>
        <strain evidence="2 3">CBS 209.92</strain>
    </source>
</reference>
<evidence type="ECO:0000313" key="2">
    <source>
        <dbReference type="EMBL" id="KAL2794855.1"/>
    </source>
</evidence>
<dbReference type="EMBL" id="JBFTWV010000040">
    <property type="protein sequence ID" value="KAL2794855.1"/>
    <property type="molecule type" value="Genomic_DNA"/>
</dbReference>
<protein>
    <submittedName>
        <fullName evidence="2">Uncharacterized protein</fullName>
    </submittedName>
</protein>
<evidence type="ECO:0000256" key="1">
    <source>
        <dbReference type="SAM" id="SignalP"/>
    </source>
</evidence>
<organism evidence="2 3">
    <name type="scientific">Aspergillus keveii</name>
    <dbReference type="NCBI Taxonomy" id="714993"/>
    <lineage>
        <taxon>Eukaryota</taxon>
        <taxon>Fungi</taxon>
        <taxon>Dikarya</taxon>
        <taxon>Ascomycota</taxon>
        <taxon>Pezizomycotina</taxon>
        <taxon>Eurotiomycetes</taxon>
        <taxon>Eurotiomycetidae</taxon>
        <taxon>Eurotiales</taxon>
        <taxon>Aspergillaceae</taxon>
        <taxon>Aspergillus</taxon>
        <taxon>Aspergillus subgen. Nidulantes</taxon>
    </lineage>
</organism>
<gene>
    <name evidence="2" type="ORF">BJX66DRAFT_337466</name>
</gene>
<dbReference type="Proteomes" id="UP001610563">
    <property type="component" value="Unassembled WGS sequence"/>
</dbReference>
<evidence type="ECO:0000313" key="3">
    <source>
        <dbReference type="Proteomes" id="UP001610563"/>
    </source>
</evidence>